<keyword evidence="2" id="KW-0732">Signal</keyword>
<reference evidence="3 4" key="1">
    <citation type="submission" date="2024-06" db="EMBL/GenBank/DDBJ databases">
        <authorList>
            <person name="Kraege A."/>
            <person name="Thomma B."/>
        </authorList>
    </citation>
    <scope>NUCLEOTIDE SEQUENCE [LARGE SCALE GENOMIC DNA]</scope>
</reference>
<dbReference type="InterPro" id="IPR050600">
    <property type="entry name" value="SETD3_SETD6_MTase"/>
</dbReference>
<name>A0ABP1G9N7_9CHLO</name>
<feature type="region of interest" description="Disordered" evidence="1">
    <location>
        <begin position="429"/>
        <end position="453"/>
    </location>
</feature>
<keyword evidence="4" id="KW-1185">Reference proteome</keyword>
<dbReference type="PANTHER" id="PTHR13271:SF154">
    <property type="entry name" value="GRIP DOMAIN-CONTAINING PROTEIN"/>
    <property type="match status" value="1"/>
</dbReference>
<dbReference type="InterPro" id="IPR046341">
    <property type="entry name" value="SET_dom_sf"/>
</dbReference>
<dbReference type="SUPFAM" id="SSF82199">
    <property type="entry name" value="SET domain"/>
    <property type="match status" value="1"/>
</dbReference>
<dbReference type="CDD" id="cd10527">
    <property type="entry name" value="SET_LSMT"/>
    <property type="match status" value="1"/>
</dbReference>
<proteinExistence type="predicted"/>
<dbReference type="EMBL" id="CAXHTA020000017">
    <property type="protein sequence ID" value="CAL5227486.1"/>
    <property type="molecule type" value="Genomic_DNA"/>
</dbReference>
<comment type="caution">
    <text evidence="3">The sequence shown here is derived from an EMBL/GenBank/DDBJ whole genome shotgun (WGS) entry which is preliminary data.</text>
</comment>
<evidence type="ECO:0000256" key="1">
    <source>
        <dbReference type="SAM" id="MobiDB-lite"/>
    </source>
</evidence>
<sequence length="553" mass="60317">MMASVWRSAGSRWAACAFAGASAAAVMAHTARERPAECLEVPQTSTTTEDDIKSRIHDFRAWAAGLGADMDAVEVRQSPQGRGLGLYPSASAQRQHGAGCTAYLLQLCGMKWDTALATFPLATVVSSKLAVRQPGMGEMYAKLIASGSVDERTALMLFLLVEKLRGEESLLSPWLNLVPSTFDTPLHFTESELRELQGTNLHEAARVLSANLHKTWRELKPVCRELLQAAGQGQQDPSFEDFLWAYSTFWSRAQSLPVPTGVNGEVSTQESIVPGLDFANHAANHSCRWTVWGGQRGPDQPDKISLVTSQCSGLRMDEELFITYGDKSNEELLFLYGFALENNAGDMLMVKCPLPPVEQWDDVIRDRLVFLVKQGLLPQLFLPACSLPADLNSKAAAADVEAWLPSMARNVLEALLMDPAELAGRVQALQSGNPDGAGPVSRPESKEEATQQGIKDTGMKLAVLTCLARMLEIKSAELEGDEGSGPLERDQKILEAAKDPEGQSTLPARLHSTILYRMGQKKLARQYLQLARSAIVAEMECMQAFVAEEDAAE</sequence>
<dbReference type="PANTHER" id="PTHR13271">
    <property type="entry name" value="UNCHARACTERIZED PUTATIVE METHYLTRANSFERASE"/>
    <property type="match status" value="1"/>
</dbReference>
<gene>
    <name evidence="3" type="primary">g10465</name>
    <name evidence="3" type="ORF">VP750_LOCUS9392</name>
</gene>
<protein>
    <submittedName>
        <fullName evidence="3">G10465 protein</fullName>
    </submittedName>
</protein>
<dbReference type="Proteomes" id="UP001497392">
    <property type="component" value="Unassembled WGS sequence"/>
</dbReference>
<evidence type="ECO:0000313" key="3">
    <source>
        <dbReference type="EMBL" id="CAL5227486.1"/>
    </source>
</evidence>
<dbReference type="Gene3D" id="3.90.1410.10">
    <property type="entry name" value="set domain protein methyltransferase, domain 1"/>
    <property type="match status" value="1"/>
</dbReference>
<accession>A0ABP1G9N7</accession>
<evidence type="ECO:0000313" key="4">
    <source>
        <dbReference type="Proteomes" id="UP001497392"/>
    </source>
</evidence>
<feature type="chain" id="PRO_5045591139" evidence="2">
    <location>
        <begin position="24"/>
        <end position="553"/>
    </location>
</feature>
<organism evidence="3 4">
    <name type="scientific">Coccomyxa viridis</name>
    <dbReference type="NCBI Taxonomy" id="1274662"/>
    <lineage>
        <taxon>Eukaryota</taxon>
        <taxon>Viridiplantae</taxon>
        <taxon>Chlorophyta</taxon>
        <taxon>core chlorophytes</taxon>
        <taxon>Trebouxiophyceae</taxon>
        <taxon>Trebouxiophyceae incertae sedis</taxon>
        <taxon>Coccomyxaceae</taxon>
        <taxon>Coccomyxa</taxon>
    </lineage>
</organism>
<feature type="signal peptide" evidence="2">
    <location>
        <begin position="1"/>
        <end position="23"/>
    </location>
</feature>
<evidence type="ECO:0000256" key="2">
    <source>
        <dbReference type="SAM" id="SignalP"/>
    </source>
</evidence>